<name>A0ABQ5ZZX9_9GAMM</name>
<dbReference type="EMBL" id="BSOR01000039">
    <property type="protein sequence ID" value="GLR64868.1"/>
    <property type="molecule type" value="Genomic_DNA"/>
</dbReference>
<keyword evidence="10" id="KW-1185">Reference proteome</keyword>
<reference evidence="10" key="1">
    <citation type="journal article" date="2019" name="Int. J. Syst. Evol. Microbiol.">
        <title>The Global Catalogue of Microorganisms (GCM) 10K type strain sequencing project: providing services to taxonomists for standard genome sequencing and annotation.</title>
        <authorList>
            <consortium name="The Broad Institute Genomics Platform"/>
            <consortium name="The Broad Institute Genome Sequencing Center for Infectious Disease"/>
            <person name="Wu L."/>
            <person name="Ma J."/>
        </authorList>
    </citation>
    <scope>NUCLEOTIDE SEQUENCE [LARGE SCALE GENOMIC DNA]</scope>
    <source>
        <strain evidence="10">NBRC 100033</strain>
    </source>
</reference>
<keyword evidence="7" id="KW-0503">Monooxygenase</keyword>
<dbReference type="InterPro" id="IPR002938">
    <property type="entry name" value="FAD-bd"/>
</dbReference>
<dbReference type="PANTHER" id="PTHR43876">
    <property type="entry name" value="UBIQUINONE BIOSYNTHESIS MONOOXYGENASE COQ6, MITOCHONDRIAL"/>
    <property type="match status" value="1"/>
</dbReference>
<comment type="caution">
    <text evidence="9">The sequence shown here is derived from an EMBL/GenBank/DDBJ whole genome shotgun (WGS) entry which is preliminary data.</text>
</comment>
<evidence type="ECO:0000256" key="5">
    <source>
        <dbReference type="ARBA" id="ARBA00022827"/>
    </source>
</evidence>
<dbReference type="RefSeq" id="WP_036239380.1">
    <property type="nucleotide sequence ID" value="NZ_BSOR01000039.1"/>
</dbReference>
<dbReference type="Gene3D" id="3.50.50.60">
    <property type="entry name" value="FAD/NAD(P)-binding domain"/>
    <property type="match status" value="2"/>
</dbReference>
<evidence type="ECO:0000313" key="10">
    <source>
        <dbReference type="Proteomes" id="UP001156682"/>
    </source>
</evidence>
<sequence length="410" mass="44673">MQPQEYDLAIIGGGLVGASLAVALEPLAEKLNWKICLIENQPPTDEPASSNWQPSFDARSTALSWGTRLIYQRLGLWDDLKEQANPIEHIQITDRGFLGSSQLHNTEQQVDALGYVVPNVWLGKVLWKGLSQAKHTQVLAPATINSLKFPGPEEALLEGELNNQPLSLKARLVILADGGRSGIKQQLGIADDVYDYEQTALIANVRMSKPHQGWAYERFAVDGPMALLPLAGRDMALIWTRTHEQAVTDGALDDAEFLQAIQTSFGNRAGRFQKVGERFAYPLKKVRSKEQVRQNLVLLGNTAHYLHPVAGQGYNLAIRGVITLADALAKGAQTAADKGQDFHPGELALLEKWQAERLGDQAGVIGFSHGLIGLFANDTPLLGHARAAGLIGLNLTAPLRRWITAKAMGV</sequence>
<evidence type="ECO:0000256" key="2">
    <source>
        <dbReference type="ARBA" id="ARBA00004749"/>
    </source>
</evidence>
<evidence type="ECO:0000259" key="8">
    <source>
        <dbReference type="Pfam" id="PF01494"/>
    </source>
</evidence>
<comment type="pathway">
    <text evidence="2">Cofactor biosynthesis; ubiquinone biosynthesis.</text>
</comment>
<keyword evidence="6" id="KW-0560">Oxidoreductase</keyword>
<dbReference type="PANTHER" id="PTHR43876:SF8">
    <property type="entry name" value="2-OCTAPRENYL-6-METHOXYPHENOL HYDROXYLASE"/>
    <property type="match status" value="1"/>
</dbReference>
<accession>A0ABQ5ZZX9</accession>
<dbReference type="NCBIfam" id="TIGR01988">
    <property type="entry name" value="Ubi-OHases"/>
    <property type="match status" value="1"/>
</dbReference>
<keyword evidence="4" id="KW-0285">Flavoprotein</keyword>
<comment type="cofactor">
    <cofactor evidence="1">
        <name>FAD</name>
        <dbReference type="ChEBI" id="CHEBI:57692"/>
    </cofactor>
</comment>
<dbReference type="Proteomes" id="UP001156682">
    <property type="component" value="Unassembled WGS sequence"/>
</dbReference>
<organism evidence="9 10">
    <name type="scientific">Marinospirillum insulare</name>
    <dbReference type="NCBI Taxonomy" id="217169"/>
    <lineage>
        <taxon>Bacteria</taxon>
        <taxon>Pseudomonadati</taxon>
        <taxon>Pseudomonadota</taxon>
        <taxon>Gammaproteobacteria</taxon>
        <taxon>Oceanospirillales</taxon>
        <taxon>Oceanospirillaceae</taxon>
        <taxon>Marinospirillum</taxon>
    </lineage>
</organism>
<evidence type="ECO:0000313" key="9">
    <source>
        <dbReference type="EMBL" id="GLR64868.1"/>
    </source>
</evidence>
<gene>
    <name evidence="9" type="primary">ubiH</name>
    <name evidence="9" type="ORF">GCM10007878_23060</name>
</gene>
<comment type="similarity">
    <text evidence="3">Belongs to the UbiH/COQ6 family.</text>
</comment>
<evidence type="ECO:0000256" key="7">
    <source>
        <dbReference type="ARBA" id="ARBA00023033"/>
    </source>
</evidence>
<dbReference type="Pfam" id="PF01494">
    <property type="entry name" value="FAD_binding_3"/>
    <property type="match status" value="1"/>
</dbReference>
<dbReference type="SUPFAM" id="SSF51905">
    <property type="entry name" value="FAD/NAD(P)-binding domain"/>
    <property type="match status" value="1"/>
</dbReference>
<proteinExistence type="inferred from homology"/>
<dbReference type="InterPro" id="IPR051205">
    <property type="entry name" value="UbiH/COQ6_monooxygenase"/>
</dbReference>
<dbReference type="NCBIfam" id="NF004356">
    <property type="entry name" value="PRK05732.1"/>
    <property type="match status" value="1"/>
</dbReference>
<evidence type="ECO:0000256" key="6">
    <source>
        <dbReference type="ARBA" id="ARBA00023002"/>
    </source>
</evidence>
<keyword evidence="5" id="KW-0274">FAD</keyword>
<protein>
    <submittedName>
        <fullName evidence="9">2-octaprenyl-6-methoxyphenyl hydroxylase</fullName>
    </submittedName>
</protein>
<feature type="domain" description="FAD-binding" evidence="8">
    <location>
        <begin position="6"/>
        <end position="337"/>
    </location>
</feature>
<dbReference type="InterPro" id="IPR010971">
    <property type="entry name" value="UbiH/COQ6"/>
</dbReference>
<evidence type="ECO:0000256" key="1">
    <source>
        <dbReference type="ARBA" id="ARBA00001974"/>
    </source>
</evidence>
<evidence type="ECO:0000256" key="4">
    <source>
        <dbReference type="ARBA" id="ARBA00022630"/>
    </source>
</evidence>
<dbReference type="InterPro" id="IPR036188">
    <property type="entry name" value="FAD/NAD-bd_sf"/>
</dbReference>
<dbReference type="PRINTS" id="PR00420">
    <property type="entry name" value="RNGMNOXGNASE"/>
</dbReference>
<evidence type="ECO:0000256" key="3">
    <source>
        <dbReference type="ARBA" id="ARBA00005349"/>
    </source>
</evidence>